<proteinExistence type="predicted"/>
<comment type="caution">
    <text evidence="1">The sequence shown here is derived from an EMBL/GenBank/DDBJ whole genome shotgun (WGS) entry which is preliminary data.</text>
</comment>
<evidence type="ECO:0000313" key="2">
    <source>
        <dbReference type="Proteomes" id="UP000485880"/>
    </source>
</evidence>
<name>A0A8B6M833_METTU</name>
<reference evidence="1 2" key="1">
    <citation type="submission" date="2019-05" db="EMBL/GenBank/DDBJ databases">
        <authorList>
            <person name="Farhan Ul Haque M."/>
        </authorList>
    </citation>
    <scope>NUCLEOTIDE SEQUENCE [LARGE SCALE GENOMIC DNA]</scope>
    <source>
        <strain evidence="1">2</strain>
    </source>
</reference>
<keyword evidence="2" id="KW-1185">Reference proteome</keyword>
<organism evidence="1 2">
    <name type="scientific">Methylocella tundrae</name>
    <dbReference type="NCBI Taxonomy" id="227605"/>
    <lineage>
        <taxon>Bacteria</taxon>
        <taxon>Pseudomonadati</taxon>
        <taxon>Pseudomonadota</taxon>
        <taxon>Alphaproteobacteria</taxon>
        <taxon>Hyphomicrobiales</taxon>
        <taxon>Beijerinckiaceae</taxon>
        <taxon>Methylocella</taxon>
    </lineage>
</organism>
<protein>
    <submittedName>
        <fullName evidence="1">Uncharacterized protein</fullName>
    </submittedName>
</protein>
<dbReference type="AlphaFoldDB" id="A0A8B6M833"/>
<dbReference type="EMBL" id="CABFMQ020000087">
    <property type="protein sequence ID" value="VTZ51016.1"/>
    <property type="molecule type" value="Genomic_DNA"/>
</dbReference>
<gene>
    <name evidence="1" type="ORF">MPC4_30200</name>
</gene>
<dbReference type="Proteomes" id="UP000485880">
    <property type="component" value="Unassembled WGS sequence"/>
</dbReference>
<evidence type="ECO:0000313" key="1">
    <source>
        <dbReference type="EMBL" id="VTZ51016.1"/>
    </source>
</evidence>
<accession>A0A8B6M833</accession>
<sequence>MTMTRLASCAGACRNGCAVTNITRSSSDSRKRRGRMAAQERFMCASSGAGPYTSKLPLSAVKSLHYTVNIKYSCPNDESCR</sequence>